<dbReference type="PANTHER" id="PTHR35369">
    <property type="entry name" value="BLR3025 PROTEIN-RELATED"/>
    <property type="match status" value="1"/>
</dbReference>
<organism evidence="2 3">
    <name type="scientific">Paraburkholderia humisilvae</name>
    <dbReference type="NCBI Taxonomy" id="627669"/>
    <lineage>
        <taxon>Bacteria</taxon>
        <taxon>Pseudomonadati</taxon>
        <taxon>Pseudomonadota</taxon>
        <taxon>Betaproteobacteria</taxon>
        <taxon>Burkholderiales</taxon>
        <taxon>Burkholderiaceae</taxon>
        <taxon>Paraburkholderia</taxon>
    </lineage>
</organism>
<dbReference type="Proteomes" id="UP000494363">
    <property type="component" value="Unassembled WGS sequence"/>
</dbReference>
<dbReference type="SUPFAM" id="SSF52540">
    <property type="entry name" value="P-loop containing nucleoside triphosphate hydrolases"/>
    <property type="match status" value="1"/>
</dbReference>
<evidence type="ECO:0000313" key="3">
    <source>
        <dbReference type="Proteomes" id="UP000494363"/>
    </source>
</evidence>
<dbReference type="NCBIfam" id="NF033429">
    <property type="entry name" value="ImuA_translesion"/>
    <property type="match status" value="1"/>
</dbReference>
<keyword evidence="1" id="KW-0227">DNA damage</keyword>
<dbReference type="InterPro" id="IPR047610">
    <property type="entry name" value="ImuA_translesion"/>
</dbReference>
<dbReference type="AlphaFoldDB" id="A0A6J5DNL2"/>
<gene>
    <name evidence="2" type="ORF">LMG29542_02455</name>
</gene>
<protein>
    <recommendedName>
        <fullName evidence="4">Cell division inhibitor SulA</fullName>
    </recommendedName>
</protein>
<dbReference type="PANTHER" id="PTHR35369:SF3">
    <property type="entry name" value="TRANSLESION DNA SYNTHESIS-ASSOCIATED PROTEIN IMUA"/>
    <property type="match status" value="1"/>
</dbReference>
<keyword evidence="3" id="KW-1185">Reference proteome</keyword>
<dbReference type="RefSeq" id="WP_175226718.1">
    <property type="nucleotide sequence ID" value="NZ_JBHTEA010000004.1"/>
</dbReference>
<proteinExistence type="predicted"/>
<sequence length="255" mass="27845">MDHTDVRAQPIRDPDERARSIDGLLDSRVHPEAGRTALWRAAQLGRANGRVVETGYDDLSAVLPSGGWPRSALVELLVPHGGCGELRLLLPALSKGKQPIVVIQPPHVPSVQGLAYGGLQPDRILWLKPKVTADTLWSTQEALKSGTFGAVLLWQTYVRSDALRRLHLAAKTGESLFFLIRPLSAAMDPSPAELRLALHPAEHGVTVDIIKRRGPALGHSLTIELRPAATTQTGRKRQLQETQLDRLPTLQPAFV</sequence>
<name>A0A6J5DNL2_9BURK</name>
<evidence type="ECO:0000256" key="1">
    <source>
        <dbReference type="ARBA" id="ARBA00022763"/>
    </source>
</evidence>
<dbReference type="EMBL" id="CADIKH010000009">
    <property type="protein sequence ID" value="CAB3754792.1"/>
    <property type="molecule type" value="Genomic_DNA"/>
</dbReference>
<evidence type="ECO:0000313" key="2">
    <source>
        <dbReference type="EMBL" id="CAB3754792.1"/>
    </source>
</evidence>
<evidence type="ECO:0008006" key="4">
    <source>
        <dbReference type="Google" id="ProtNLM"/>
    </source>
</evidence>
<reference evidence="2 3" key="1">
    <citation type="submission" date="2020-04" db="EMBL/GenBank/DDBJ databases">
        <authorList>
            <person name="De Canck E."/>
        </authorList>
    </citation>
    <scope>NUCLEOTIDE SEQUENCE [LARGE SCALE GENOMIC DNA]</scope>
    <source>
        <strain evidence="2 3">LMG 29542</strain>
    </source>
</reference>
<accession>A0A6J5DNL2</accession>
<dbReference type="GO" id="GO:0006281">
    <property type="term" value="P:DNA repair"/>
    <property type="evidence" value="ECO:0007669"/>
    <property type="project" value="TreeGrafter"/>
</dbReference>
<dbReference type="InterPro" id="IPR050356">
    <property type="entry name" value="SulA_CellDiv_inhibitor"/>
</dbReference>
<dbReference type="Gene3D" id="3.40.50.300">
    <property type="entry name" value="P-loop containing nucleotide triphosphate hydrolases"/>
    <property type="match status" value="1"/>
</dbReference>
<dbReference type="InterPro" id="IPR027417">
    <property type="entry name" value="P-loop_NTPase"/>
</dbReference>